<dbReference type="InterPro" id="IPR036465">
    <property type="entry name" value="vWFA_dom_sf"/>
</dbReference>
<dbReference type="SUPFAM" id="SSF53300">
    <property type="entry name" value="vWA-like"/>
    <property type="match status" value="1"/>
</dbReference>
<dbReference type="SMART" id="SM00327">
    <property type="entry name" value="VWA"/>
    <property type="match status" value="1"/>
</dbReference>
<dbReference type="PANTHER" id="PTHR22550">
    <property type="entry name" value="SPORE GERMINATION PROTEIN"/>
    <property type="match status" value="1"/>
</dbReference>
<dbReference type="InterPro" id="IPR002035">
    <property type="entry name" value="VWF_A"/>
</dbReference>
<dbReference type="AlphaFoldDB" id="A0AAU7KKW4"/>
<evidence type="ECO:0000313" key="3">
    <source>
        <dbReference type="EMBL" id="XBO71995.1"/>
    </source>
</evidence>
<name>A0AAU7KKW4_9GAMM</name>
<feature type="domain" description="VWFA" evidence="2">
    <location>
        <begin position="92"/>
        <end position="276"/>
    </location>
</feature>
<sequence>MIELATPWALALLPLPLLAYWLLPAHRQRLAALRLPFFQRLVEAAGVSVPRGRQRSPLARLTQPLVWGLIVLALARPEKLSEPIVWQSAARDLILAVDISGSMDESDLIDAEGEPRQRLAAVKEVIADFVADREGERLALIVFGSRAYVQAPLTEDLKTLTTLLDQTEVGMAGPHTALGDAMGLAIRQFEASDVEQRLLILLSDGADTGSRMSPINAASIAAERDVRVITIAMGDPQGSGENRVDSETLEAIAETTDGAFFTATDQQALAAIYARIDELAPREVATHSYREHRSLSHWPLALAAALVLLTLALDRRQLVRSRTAGAPAGGKADTRTDVAEHPDTSRGDNTQEGTP</sequence>
<proteinExistence type="predicted"/>
<dbReference type="Gene3D" id="3.40.50.410">
    <property type="entry name" value="von Willebrand factor, type A domain"/>
    <property type="match status" value="1"/>
</dbReference>
<dbReference type="InterPro" id="IPR050768">
    <property type="entry name" value="UPF0353/GerABKA_families"/>
</dbReference>
<gene>
    <name evidence="3" type="ORF">NFG58_04600</name>
</gene>
<protein>
    <submittedName>
        <fullName evidence="3">VWA domain-containing protein</fullName>
    </submittedName>
</protein>
<dbReference type="Pfam" id="PF00092">
    <property type="entry name" value="VWA"/>
    <property type="match status" value="1"/>
</dbReference>
<dbReference type="PROSITE" id="PS50234">
    <property type="entry name" value="VWFA"/>
    <property type="match status" value="1"/>
</dbReference>
<organism evidence="3">
    <name type="scientific">Halomonas sp. RT37</name>
    <dbReference type="NCBI Taxonomy" id="2950872"/>
    <lineage>
        <taxon>Bacteria</taxon>
        <taxon>Pseudomonadati</taxon>
        <taxon>Pseudomonadota</taxon>
        <taxon>Gammaproteobacteria</taxon>
        <taxon>Oceanospirillales</taxon>
        <taxon>Halomonadaceae</taxon>
        <taxon>Halomonas</taxon>
    </lineage>
</organism>
<feature type="compositionally biased region" description="Basic and acidic residues" evidence="1">
    <location>
        <begin position="332"/>
        <end position="346"/>
    </location>
</feature>
<dbReference type="PANTHER" id="PTHR22550:SF18">
    <property type="entry name" value="VWFA DOMAIN-CONTAINING PROTEIN"/>
    <property type="match status" value="1"/>
</dbReference>
<feature type="region of interest" description="Disordered" evidence="1">
    <location>
        <begin position="321"/>
        <end position="355"/>
    </location>
</feature>
<evidence type="ECO:0000256" key="1">
    <source>
        <dbReference type="SAM" id="MobiDB-lite"/>
    </source>
</evidence>
<dbReference type="EMBL" id="CP098827">
    <property type="protein sequence ID" value="XBO71995.1"/>
    <property type="molecule type" value="Genomic_DNA"/>
</dbReference>
<accession>A0AAU7KKW4</accession>
<reference evidence="3" key="1">
    <citation type="submission" date="2022-06" db="EMBL/GenBank/DDBJ databases">
        <title>A novel DMS-producing enzyme.</title>
        <authorList>
            <person name="Zhang Y."/>
        </authorList>
    </citation>
    <scope>NUCLEOTIDE SEQUENCE</scope>
    <source>
        <strain evidence="3">RT37</strain>
    </source>
</reference>
<dbReference type="RefSeq" id="WP_108131415.1">
    <property type="nucleotide sequence ID" value="NZ_CP098827.1"/>
</dbReference>
<evidence type="ECO:0000259" key="2">
    <source>
        <dbReference type="PROSITE" id="PS50234"/>
    </source>
</evidence>